<gene>
    <name evidence="4" type="ORF">RED65_00675</name>
</gene>
<dbReference type="GO" id="GO:0003677">
    <property type="term" value="F:DNA binding"/>
    <property type="evidence" value="ECO:0007669"/>
    <property type="project" value="UniProtKB-UniRule"/>
</dbReference>
<protein>
    <submittedName>
        <fullName evidence="4">Hypothetical transcriptional regulator</fullName>
    </submittedName>
</protein>
<dbReference type="PRINTS" id="PR00455">
    <property type="entry name" value="HTHTETR"/>
</dbReference>
<dbReference type="OrthoDB" id="63332at2"/>
<reference evidence="4 5" key="1">
    <citation type="submission" date="2006-03" db="EMBL/GenBank/DDBJ databases">
        <authorList>
            <person name="Pinhassi J."/>
            <person name="Pedros-Alio C."/>
            <person name="Ferriera S."/>
            <person name="Johnson J."/>
            <person name="Kravitz S."/>
            <person name="Halpern A."/>
            <person name="Remington K."/>
            <person name="Beeson K."/>
            <person name="Tran B."/>
            <person name="Rogers Y.-H."/>
            <person name="Friedman R."/>
            <person name="Venter J.C."/>
        </authorList>
    </citation>
    <scope>NUCLEOTIDE SEQUENCE [LARGE SCALE GENOMIC DNA]</scope>
    <source>
        <strain evidence="4 5">RED65</strain>
    </source>
</reference>
<dbReference type="InterPro" id="IPR001647">
    <property type="entry name" value="HTH_TetR"/>
</dbReference>
<keyword evidence="1 2" id="KW-0238">DNA-binding</keyword>
<keyword evidence="5" id="KW-1185">Reference proteome</keyword>
<evidence type="ECO:0000256" key="1">
    <source>
        <dbReference type="ARBA" id="ARBA00023125"/>
    </source>
</evidence>
<dbReference type="PROSITE" id="PS50977">
    <property type="entry name" value="HTH_TETR_2"/>
    <property type="match status" value="1"/>
</dbReference>
<dbReference type="EMBL" id="AAQH01000002">
    <property type="protein sequence ID" value="EAT13229.1"/>
    <property type="molecule type" value="Genomic_DNA"/>
</dbReference>
<dbReference type="AlphaFoldDB" id="Q1N549"/>
<dbReference type="InterPro" id="IPR009057">
    <property type="entry name" value="Homeodomain-like_sf"/>
</dbReference>
<dbReference type="RefSeq" id="WP_007017613.1">
    <property type="nucleotide sequence ID" value="NZ_CH724114.1"/>
</dbReference>
<dbReference type="Gene3D" id="1.10.357.10">
    <property type="entry name" value="Tetracycline Repressor, domain 2"/>
    <property type="match status" value="1"/>
</dbReference>
<dbReference type="InterPro" id="IPR050109">
    <property type="entry name" value="HTH-type_TetR-like_transc_reg"/>
</dbReference>
<dbReference type="SUPFAM" id="SSF46689">
    <property type="entry name" value="Homeodomain-like"/>
    <property type="match status" value="1"/>
</dbReference>
<evidence type="ECO:0000259" key="3">
    <source>
        <dbReference type="PROSITE" id="PS50977"/>
    </source>
</evidence>
<evidence type="ECO:0000313" key="5">
    <source>
        <dbReference type="Proteomes" id="UP000004263"/>
    </source>
</evidence>
<organism evidence="4 5">
    <name type="scientific">Bermanella marisrubri</name>
    <dbReference type="NCBI Taxonomy" id="207949"/>
    <lineage>
        <taxon>Bacteria</taxon>
        <taxon>Pseudomonadati</taxon>
        <taxon>Pseudomonadota</taxon>
        <taxon>Gammaproteobacteria</taxon>
        <taxon>Oceanospirillales</taxon>
        <taxon>Oceanospirillaceae</taxon>
        <taxon>Bermanella</taxon>
    </lineage>
</organism>
<dbReference type="HOGENOM" id="CLU_075824_0_0_6"/>
<feature type="DNA-binding region" description="H-T-H motif" evidence="2">
    <location>
        <begin position="36"/>
        <end position="55"/>
    </location>
</feature>
<accession>Q1N549</accession>
<dbReference type="STRING" id="207949.RED65_00675"/>
<sequence length="236" mass="26579">MTNKRDRKTQAWLQRDQLILETARDLLSEEGVAAISMQVIAERTEYSKGTIYQHYQCKEDVIAKLVIHCGHNLVSAIDSVIKDSHSLRLNVFLVSAAFFINAKQQPQVAALVSQVKAPEFQGKISHAHREELADIDNSILNQVISLFSESQEVPQDKVRTAAFGWWAMKWGVQDVLTNNWELSKLGFDHPIVFFADSLNVFLDGLGLAKDEQTESLSQVLQLATELITQNNNNENT</sequence>
<feature type="domain" description="HTH tetR-type" evidence="3">
    <location>
        <begin position="13"/>
        <end position="73"/>
    </location>
</feature>
<name>Q1N549_9GAMM</name>
<evidence type="ECO:0000256" key="2">
    <source>
        <dbReference type="PROSITE-ProRule" id="PRU00335"/>
    </source>
</evidence>
<comment type="caution">
    <text evidence="4">The sequence shown here is derived from an EMBL/GenBank/DDBJ whole genome shotgun (WGS) entry which is preliminary data.</text>
</comment>
<dbReference type="Proteomes" id="UP000004263">
    <property type="component" value="Unassembled WGS sequence"/>
</dbReference>
<evidence type="ECO:0000313" key="4">
    <source>
        <dbReference type="EMBL" id="EAT13229.1"/>
    </source>
</evidence>
<dbReference type="PANTHER" id="PTHR30055">
    <property type="entry name" value="HTH-TYPE TRANSCRIPTIONAL REGULATOR RUTR"/>
    <property type="match status" value="1"/>
</dbReference>
<dbReference type="Pfam" id="PF00440">
    <property type="entry name" value="TetR_N"/>
    <property type="match status" value="1"/>
</dbReference>
<proteinExistence type="predicted"/>